<evidence type="ECO:0000313" key="1">
    <source>
        <dbReference type="EMBL" id="USP79458.1"/>
    </source>
</evidence>
<sequence>MLPVDVDSPGAQATLTFGQLIEGIPATIDPRIDGEEVAKLSTGSSMALALDTFLLMLESCCKIIARCPSAVLQDVAFESTPADMSKLVSSLSLTDALPMHLSRSDMNPHDASISDSSMSLYAVAEFVREPKDPTSSATESQPERKAKWQEIALDMAKAISNVRMQIQTPAYGGTTEQELVEAVEYADGFRIGFQDSHRAAMARIRHCLVMDVPSAALYYEAMQSVKRLQNLSRCLTVGSKTLITILENRRKSRNVKLGTVMGTAALTTAAVLTTAATTMLPALVVVSAAYAGVGVTAATAPYLTLKWFEESPQGEKLKQAQQHIDKVHQTLFEQIVACFVTRAWGMNLQTLSPADREKTLKGFGLEQNYFDTYEYNEAKLRGALEEVENAHDSLIDDSSSKATVICYRGGTDIKRARLLNTVLSPTHVIARTAYAE</sequence>
<accession>A0A9Q8ZFX0</accession>
<organism evidence="1 2">
    <name type="scientific">Curvularia clavata</name>
    <dbReference type="NCBI Taxonomy" id="95742"/>
    <lineage>
        <taxon>Eukaryota</taxon>
        <taxon>Fungi</taxon>
        <taxon>Dikarya</taxon>
        <taxon>Ascomycota</taxon>
        <taxon>Pezizomycotina</taxon>
        <taxon>Dothideomycetes</taxon>
        <taxon>Pleosporomycetidae</taxon>
        <taxon>Pleosporales</taxon>
        <taxon>Pleosporineae</taxon>
        <taxon>Pleosporaceae</taxon>
        <taxon>Curvularia</taxon>
    </lineage>
</organism>
<name>A0A9Q8ZFX0_CURCL</name>
<reference evidence="1" key="1">
    <citation type="submission" date="2021-12" db="EMBL/GenBank/DDBJ databases">
        <title>Curvularia clavata genome.</title>
        <authorList>
            <person name="Cao Y."/>
        </authorList>
    </citation>
    <scope>NUCLEOTIDE SEQUENCE</scope>
    <source>
        <strain evidence="1">Yc1106</strain>
    </source>
</reference>
<dbReference type="VEuPathDB" id="FungiDB:yc1106_06732"/>
<dbReference type="EMBL" id="CP089278">
    <property type="protein sequence ID" value="USP79458.1"/>
    <property type="molecule type" value="Genomic_DNA"/>
</dbReference>
<keyword evidence="2" id="KW-1185">Reference proteome</keyword>
<evidence type="ECO:0000313" key="2">
    <source>
        <dbReference type="Proteomes" id="UP001056012"/>
    </source>
</evidence>
<protein>
    <submittedName>
        <fullName evidence="1">Uncharacterized protein</fullName>
    </submittedName>
</protein>
<dbReference type="AlphaFoldDB" id="A0A9Q8ZFX0"/>
<dbReference type="Proteomes" id="UP001056012">
    <property type="component" value="Chromosome 5"/>
</dbReference>
<gene>
    <name evidence="1" type="ORF">yc1106_06732</name>
</gene>
<proteinExistence type="predicted"/>